<dbReference type="OrthoDB" id="3561125at2759"/>
<dbReference type="Proteomes" id="UP000708208">
    <property type="component" value="Unassembled WGS sequence"/>
</dbReference>
<reference evidence="2" key="1">
    <citation type="submission" date="2021-06" db="EMBL/GenBank/DDBJ databases">
        <authorList>
            <person name="Hodson N. C."/>
            <person name="Mongue J. A."/>
            <person name="Jaron S. K."/>
        </authorList>
    </citation>
    <scope>NUCLEOTIDE SEQUENCE</scope>
</reference>
<feature type="non-terminal residue" evidence="2">
    <location>
        <position position="1"/>
    </location>
</feature>
<dbReference type="InterPro" id="IPR013087">
    <property type="entry name" value="Znf_C2H2_type"/>
</dbReference>
<feature type="non-terminal residue" evidence="2">
    <location>
        <position position="219"/>
    </location>
</feature>
<feature type="domain" description="C2H2-type" evidence="1">
    <location>
        <begin position="164"/>
        <end position="189"/>
    </location>
</feature>
<dbReference type="AlphaFoldDB" id="A0A8J2JXX7"/>
<organism evidence="2 3">
    <name type="scientific">Allacma fusca</name>
    <dbReference type="NCBI Taxonomy" id="39272"/>
    <lineage>
        <taxon>Eukaryota</taxon>
        <taxon>Metazoa</taxon>
        <taxon>Ecdysozoa</taxon>
        <taxon>Arthropoda</taxon>
        <taxon>Hexapoda</taxon>
        <taxon>Collembola</taxon>
        <taxon>Symphypleona</taxon>
        <taxon>Sminthuridae</taxon>
        <taxon>Allacma</taxon>
    </lineage>
</organism>
<comment type="caution">
    <text evidence="2">The sequence shown here is derived from an EMBL/GenBank/DDBJ whole genome shotgun (WGS) entry which is preliminary data.</text>
</comment>
<sequence>MVIPSSACYCTFRLTGDWEILSVWTRLHKNYISDLQKFDISIMAVNINKVQTNDVIASESSDDDFQTPSTSRSAKLKSGIIQSIDEKLETMKCPQCQYHTNDKSNLNRHLNRHNKPTNCEKLKVSFKCAECKYETVKSSNWKKHLESAKHKTLCDSEDLRIDLLQCPEPQCTFTASRLNVVHTHLELSHSRILEKEMLKFRSWEEFKIWKNNLQATESV</sequence>
<feature type="domain" description="C2H2-type" evidence="1">
    <location>
        <begin position="126"/>
        <end position="150"/>
    </location>
</feature>
<gene>
    <name evidence="2" type="ORF">AFUS01_LOCUS15541</name>
</gene>
<keyword evidence="3" id="KW-1185">Reference proteome</keyword>
<dbReference type="EMBL" id="CAJVCH010138234">
    <property type="protein sequence ID" value="CAG7726637.1"/>
    <property type="molecule type" value="Genomic_DNA"/>
</dbReference>
<evidence type="ECO:0000259" key="1">
    <source>
        <dbReference type="SMART" id="SM00355"/>
    </source>
</evidence>
<evidence type="ECO:0000313" key="2">
    <source>
        <dbReference type="EMBL" id="CAG7726637.1"/>
    </source>
</evidence>
<dbReference type="Pfam" id="PF13909">
    <property type="entry name" value="zf-H2C2_5"/>
    <property type="match status" value="1"/>
</dbReference>
<evidence type="ECO:0000313" key="3">
    <source>
        <dbReference type="Proteomes" id="UP000708208"/>
    </source>
</evidence>
<protein>
    <recommendedName>
        <fullName evidence="1">C2H2-type domain-containing protein</fullName>
    </recommendedName>
</protein>
<proteinExistence type="predicted"/>
<name>A0A8J2JXX7_9HEXA</name>
<dbReference type="SMART" id="SM00355">
    <property type="entry name" value="ZnF_C2H2"/>
    <property type="match status" value="3"/>
</dbReference>
<feature type="domain" description="C2H2-type" evidence="1">
    <location>
        <begin position="91"/>
        <end position="113"/>
    </location>
</feature>
<accession>A0A8J2JXX7</accession>